<evidence type="ECO:0000256" key="5">
    <source>
        <dbReference type="ARBA" id="ARBA00022801"/>
    </source>
</evidence>
<dbReference type="InterPro" id="IPR003140">
    <property type="entry name" value="PLipase/COase/thioEstase"/>
</dbReference>
<dbReference type="InterPro" id="IPR029058">
    <property type="entry name" value="AB_hydrolase_fold"/>
</dbReference>
<keyword evidence="10" id="KW-1185">Reference proteome</keyword>
<feature type="domain" description="Phospholipase/carboxylesterase/thioesterase" evidence="8">
    <location>
        <begin position="124"/>
        <end position="206"/>
    </location>
</feature>
<evidence type="ECO:0000256" key="3">
    <source>
        <dbReference type="ARBA" id="ARBA00022651"/>
    </source>
</evidence>
<evidence type="ECO:0000256" key="1">
    <source>
        <dbReference type="ARBA" id="ARBA00004613"/>
    </source>
</evidence>
<evidence type="ECO:0000256" key="2">
    <source>
        <dbReference type="ARBA" id="ARBA00022525"/>
    </source>
</evidence>
<keyword evidence="2" id="KW-0964">Secreted</keyword>
<evidence type="ECO:0000256" key="7">
    <source>
        <dbReference type="ARBA" id="ARBA00023326"/>
    </source>
</evidence>
<protein>
    <submittedName>
        <fullName evidence="9">Prolyl oligopeptidase family serine peptidase</fullName>
    </submittedName>
</protein>
<keyword evidence="6" id="KW-0119">Carbohydrate metabolism</keyword>
<proteinExistence type="predicted"/>
<evidence type="ECO:0000259" key="8">
    <source>
        <dbReference type="Pfam" id="PF02230"/>
    </source>
</evidence>
<gene>
    <name evidence="9" type="ORF">KK060_07745</name>
</gene>
<name>A0ABS5VP06_9BACT</name>
<dbReference type="SUPFAM" id="SSF53474">
    <property type="entry name" value="alpha/beta-Hydrolases"/>
    <property type="match status" value="1"/>
</dbReference>
<dbReference type="PANTHER" id="PTHR38050">
    <property type="match status" value="1"/>
</dbReference>
<evidence type="ECO:0000256" key="6">
    <source>
        <dbReference type="ARBA" id="ARBA00023277"/>
    </source>
</evidence>
<evidence type="ECO:0000313" key="10">
    <source>
        <dbReference type="Proteomes" id="UP000772618"/>
    </source>
</evidence>
<dbReference type="Gene3D" id="3.40.50.1820">
    <property type="entry name" value="alpha/beta hydrolase"/>
    <property type="match status" value="1"/>
</dbReference>
<dbReference type="EMBL" id="JAHESD010000012">
    <property type="protein sequence ID" value="MBT1703168.1"/>
    <property type="molecule type" value="Genomic_DNA"/>
</dbReference>
<sequence length="315" mass="35460">MVLALLGLLLVLSCAVVWYAYRWNVFHPLKQGKVVVGGLERTFVYHVPKKLKGRPKLIMGYPGTKMTAGLMQVFTGHEFDELADRDENAIIVYLQGYKSNWNDCRKVAPYPSKKLNIDDVAFTEKVISYFADNYSIDKHEVFAVGFSNGGSMVMKLAKLKPEWFKGFAAIGTNLPEDSNNDCTAVNQPVSLIYINGEEDPIVPFRGGRIILDGDDFGVVKSAEETLMYWLNSSQCDINDFSVKPFHTSKSSKEITAYQYNYHSPATGKRISFVRITDGGHTIPNRNFRIPITKLGAMNKEVDAPVLIWDFFMSLN</sequence>
<dbReference type="Pfam" id="PF02230">
    <property type="entry name" value="Abhydrolase_2"/>
    <property type="match status" value="1"/>
</dbReference>
<keyword evidence="4" id="KW-0732">Signal</keyword>
<keyword evidence="5" id="KW-0378">Hydrolase</keyword>
<comment type="subcellular location">
    <subcellularLocation>
        <location evidence="1">Secreted</location>
    </subcellularLocation>
</comment>
<dbReference type="PANTHER" id="PTHR38050:SF2">
    <property type="entry name" value="FERULOYL ESTERASE C-RELATED"/>
    <property type="match status" value="1"/>
</dbReference>
<keyword evidence="7" id="KW-0624">Polysaccharide degradation</keyword>
<evidence type="ECO:0000313" key="9">
    <source>
        <dbReference type="EMBL" id="MBT1703168.1"/>
    </source>
</evidence>
<reference evidence="9 10" key="1">
    <citation type="submission" date="2021-05" db="EMBL/GenBank/DDBJ databases">
        <title>A Polyphasic approach of four new species of the genus Ohtaekwangia: Ohtaekwangia histidinii sp. nov., Ohtaekwangia cretensis sp. nov., Ohtaekwangia indiensis sp. nov., Ohtaekwangia reichenbachii sp. nov. from diverse environment.</title>
        <authorList>
            <person name="Octaviana S."/>
        </authorList>
    </citation>
    <scope>NUCLEOTIDE SEQUENCE [LARGE SCALE GENOMIC DNA]</scope>
    <source>
        <strain evidence="9 10">PWU20</strain>
    </source>
</reference>
<keyword evidence="3" id="KW-0858">Xylan degradation</keyword>
<comment type="caution">
    <text evidence="9">The sequence shown here is derived from an EMBL/GenBank/DDBJ whole genome shotgun (WGS) entry which is preliminary data.</text>
</comment>
<evidence type="ECO:0000256" key="4">
    <source>
        <dbReference type="ARBA" id="ARBA00022729"/>
    </source>
</evidence>
<dbReference type="Proteomes" id="UP000772618">
    <property type="component" value="Unassembled WGS sequence"/>
</dbReference>
<dbReference type="InterPro" id="IPR043595">
    <property type="entry name" value="FaeB/C/D"/>
</dbReference>
<accession>A0ABS5VP06</accession>
<organism evidence="9 10">
    <name type="scientific">Chryseosolibacter indicus</name>
    <dbReference type="NCBI Taxonomy" id="2782351"/>
    <lineage>
        <taxon>Bacteria</taxon>
        <taxon>Pseudomonadati</taxon>
        <taxon>Bacteroidota</taxon>
        <taxon>Cytophagia</taxon>
        <taxon>Cytophagales</taxon>
        <taxon>Chryseotaleaceae</taxon>
        <taxon>Chryseosolibacter</taxon>
    </lineage>
</organism>